<accession>A0A7U5MMG7</accession>
<name>A0A7U5MMG7_MYCIT</name>
<reference evidence="1 2" key="1">
    <citation type="journal article" date="2017" name="Lancet Infect. Dis.">
        <title>Global outbreak of severe Mycobacterium chimaera disease after cardiac surgery: a molecular epidemiological study.</title>
        <authorList>
            <person name="van Ingen J."/>
            <person name="Kohl T."/>
            <person name="Kranzer K."/>
            <person name="Hasse B."/>
            <person name="Keller P."/>
            <person name="Szafranska A."/>
            <person name="Hillemann D."/>
            <person name="Chand M."/>
            <person name="Schreiber P."/>
            <person name="Sommerstein R."/>
            <person name="Berger C."/>
            <person name="Genoni M."/>
            <person name="Ruegg C."/>
            <person name="Troillet N."/>
            <person name="Widmer A.F."/>
            <person name="Becker S.L."/>
            <person name="Herrmann M."/>
            <person name="Eckmanns T."/>
            <person name="Haller S."/>
            <person name="Hoeller C."/>
            <person name="Debast S.B."/>
            <person name="Wolfhagen M.J."/>
            <person name="Hopman J."/>
            <person name="Kluytmans J."/>
            <person name="Langelaar M."/>
            <person name="Notermans D.W."/>
            <person name="ten Oever J."/>
            <person name="van den Barselaar P."/>
            <person name="Vonk A.B.A."/>
            <person name="Vos M.C."/>
            <person name="Ahmed N."/>
            <person name="Brown T."/>
            <person name="Crook D."/>
            <person name="Lamagni T."/>
            <person name="Phin N."/>
            <person name="Smith E.G."/>
            <person name="Zambon M."/>
            <person name="Serr A."/>
            <person name="Goetting T."/>
            <person name="Ebner W."/>
            <person name="Thuermer A."/>
            <person name="Utpatel C."/>
            <person name="Sproer C."/>
            <person name="Bunk B."/>
            <person name="Nubel U."/>
            <person name="Bloemberg G."/>
            <person name="Bottger E."/>
            <person name="Niemann S."/>
            <person name="Wagner D."/>
            <person name="Sax H."/>
        </authorList>
    </citation>
    <scope>NUCLEOTIDE SEQUENCE [LARGE SCALE GENOMIC DNA]</scope>
    <source>
        <strain evidence="1 2">ZUERICH-2</strain>
    </source>
</reference>
<dbReference type="InterPro" id="IPR011664">
    <property type="entry name" value="Abi_system_AbiD/AbiF-like"/>
</dbReference>
<evidence type="ECO:0000313" key="1">
    <source>
        <dbReference type="EMBL" id="ASL16261.1"/>
    </source>
</evidence>
<dbReference type="EMBL" id="CP015267">
    <property type="protein sequence ID" value="ASL16261.1"/>
    <property type="molecule type" value="Genomic_DNA"/>
</dbReference>
<dbReference type="Pfam" id="PF07751">
    <property type="entry name" value="Abi_2"/>
    <property type="match status" value="1"/>
</dbReference>
<dbReference type="Proteomes" id="UP000198286">
    <property type="component" value="Chromosome"/>
</dbReference>
<organism evidence="1 2">
    <name type="scientific">Mycobacterium intracellulare subsp. chimaera</name>
    <dbReference type="NCBI Taxonomy" id="222805"/>
    <lineage>
        <taxon>Bacteria</taxon>
        <taxon>Bacillati</taxon>
        <taxon>Actinomycetota</taxon>
        <taxon>Actinomycetes</taxon>
        <taxon>Mycobacteriales</taxon>
        <taxon>Mycobacteriaceae</taxon>
        <taxon>Mycobacterium</taxon>
        <taxon>Mycobacterium avium complex (MAC)</taxon>
    </lineage>
</organism>
<protein>
    <submittedName>
        <fullName evidence="1">Abortive infection bacteriophage resistance protein</fullName>
    </submittedName>
</protein>
<dbReference type="AlphaFoldDB" id="A0A7U5MMG7"/>
<gene>
    <name evidence="1" type="ORF">MYCOZU2_03887</name>
</gene>
<sequence length="308" mass="34127">MGGAFFFLRCHVKPSLSWGEQVSLMVRRGLVVSDEGACAAFLAANNYYRFSGYMRYFQQAAHLGNDSFRPGTTFDEIRVIYDADEALRSSLGPRLARAEVLLRTHTAHVIANDHGPCGRYLEQSFYTDAVNSEPTVESCLKDIERSKERHILRYTATSSGASNFSGLPVWSAVEAWSFGTLSKCIERGAQGALADAVATNLGVAKAGFPYRVRALVYLRNRCAHHSRLWHHSVIDAGPTPNNVRAKAKRLAGQFEPRSVLDVIASLDDILVRGKAADAVLPEFVQQHDRNSAFWQGLAHPQNPLDHRL</sequence>
<proteinExistence type="predicted"/>
<evidence type="ECO:0000313" key="2">
    <source>
        <dbReference type="Proteomes" id="UP000198286"/>
    </source>
</evidence>